<name>A0A1W0BJL7_9NOCA</name>
<sequence>MFCLAALIPSPPILVPELCGDSASERPCTARTQQDEQVAELRTAAVTAGRALAAETMRWTVVGVAAADQRLGPEVVGTFRGYGVDYLVALSGSAGNGAEGPVTVADPRLPLPALIGAWLRGETAQGAEAEAWLIAAEASTDRCAELGAKLRAELESDDEPRGVLVVADGAATLSTSAPGYFDPRAEDVQGRLDRALADGDRAALLELEPDLCAELALSGRAAYQMLAGLFAADPDDPVIDTVYQGAPFGVGYQVGLWRPGAQGGDRR</sequence>
<dbReference type="AlphaFoldDB" id="A0A1W0BJL7"/>
<accession>A0A1W0BJL7</accession>
<gene>
    <name evidence="1" type="ORF">B0T46_16145</name>
</gene>
<dbReference type="EMBL" id="MUMY01000013">
    <property type="protein sequence ID" value="ONM47774.1"/>
    <property type="molecule type" value="Genomic_DNA"/>
</dbReference>
<evidence type="ECO:0000313" key="2">
    <source>
        <dbReference type="Proteomes" id="UP000188836"/>
    </source>
</evidence>
<dbReference type="SUPFAM" id="SSF53213">
    <property type="entry name" value="LigB-like"/>
    <property type="match status" value="1"/>
</dbReference>
<dbReference type="Gene3D" id="3.40.830.10">
    <property type="entry name" value="LigB-like"/>
    <property type="match status" value="1"/>
</dbReference>
<evidence type="ECO:0000313" key="1">
    <source>
        <dbReference type="EMBL" id="ONM47774.1"/>
    </source>
</evidence>
<dbReference type="Proteomes" id="UP000188836">
    <property type="component" value="Unassembled WGS sequence"/>
</dbReference>
<protein>
    <recommendedName>
        <fullName evidence="3">Extradiol ring-cleavage dioxygenase class III enzyme subunit B domain-containing protein</fullName>
    </recommendedName>
</protein>
<dbReference type="OrthoDB" id="4543339at2"/>
<reference evidence="1 2" key="1">
    <citation type="journal article" date="2016" name="Antonie Van Leeuwenhoek">
        <title>Nocardia donostiensis sp. nov., isolated from human respiratory specimens.</title>
        <authorList>
            <person name="Ercibengoa M."/>
            <person name="Bell M."/>
            <person name="Marimon J.M."/>
            <person name="Humrighouse B."/>
            <person name="Klenk H.P."/>
            <person name="Potter G."/>
            <person name="Perez-Trallero E."/>
        </authorList>
    </citation>
    <scope>NUCLEOTIDE SEQUENCE [LARGE SCALE GENOMIC DNA]</scope>
    <source>
        <strain evidence="1 2">X1655</strain>
    </source>
</reference>
<keyword evidence="2" id="KW-1185">Reference proteome</keyword>
<dbReference type="STRING" id="1538463.B0T36_18480"/>
<dbReference type="RefSeq" id="WP_077117958.1">
    <property type="nucleotide sequence ID" value="NZ_LOKT01000012.1"/>
</dbReference>
<proteinExistence type="predicted"/>
<organism evidence="1 2">
    <name type="scientific">Nocardia donostiensis</name>
    <dbReference type="NCBI Taxonomy" id="1538463"/>
    <lineage>
        <taxon>Bacteria</taxon>
        <taxon>Bacillati</taxon>
        <taxon>Actinomycetota</taxon>
        <taxon>Actinomycetes</taxon>
        <taxon>Mycobacteriales</taxon>
        <taxon>Nocardiaceae</taxon>
        <taxon>Nocardia</taxon>
    </lineage>
</organism>
<evidence type="ECO:0008006" key="3">
    <source>
        <dbReference type="Google" id="ProtNLM"/>
    </source>
</evidence>
<comment type="caution">
    <text evidence="1">The sequence shown here is derived from an EMBL/GenBank/DDBJ whole genome shotgun (WGS) entry which is preliminary data.</text>
</comment>